<dbReference type="RefSeq" id="WP_139979662.1">
    <property type="nucleotide sequence ID" value="NZ_CP041046.1"/>
</dbReference>
<reference evidence="1 2" key="1">
    <citation type="submission" date="2019-06" db="EMBL/GenBank/DDBJ databases">
        <title>A complete genome sequence for Luteibacter pinisoli MAH-14.</title>
        <authorList>
            <person name="Baltrus D.A."/>
        </authorList>
    </citation>
    <scope>NUCLEOTIDE SEQUENCE [LARGE SCALE GENOMIC DNA]</scope>
    <source>
        <strain evidence="1 2">MAH-14</strain>
    </source>
</reference>
<gene>
    <name evidence="1" type="ORF">FIV34_03325</name>
</gene>
<dbReference type="OrthoDB" id="5949721at2"/>
<dbReference type="AlphaFoldDB" id="A0A4Y5YZE8"/>
<dbReference type="EMBL" id="CP041046">
    <property type="protein sequence ID" value="QDE38301.1"/>
    <property type="molecule type" value="Genomic_DNA"/>
</dbReference>
<dbReference type="KEGG" id="lpy:FIV34_03325"/>
<organism evidence="1 2">
    <name type="scientific">Luteibacter pinisoli</name>
    <dbReference type="NCBI Taxonomy" id="2589080"/>
    <lineage>
        <taxon>Bacteria</taxon>
        <taxon>Pseudomonadati</taxon>
        <taxon>Pseudomonadota</taxon>
        <taxon>Gammaproteobacteria</taxon>
        <taxon>Lysobacterales</taxon>
        <taxon>Rhodanobacteraceae</taxon>
        <taxon>Luteibacter</taxon>
    </lineage>
</organism>
<evidence type="ECO:0000313" key="1">
    <source>
        <dbReference type="EMBL" id="QDE38301.1"/>
    </source>
</evidence>
<name>A0A4Y5YZE8_9GAMM</name>
<accession>A0A4Y5YZE8</accession>
<keyword evidence="2" id="KW-1185">Reference proteome</keyword>
<sequence>MTLHLTRLAAVDGAGPAPLGLAIGDTRGVGRVAADASLASLALDRAAGVLRASSAGSPLLGLDLDGDVSWVAAYVPGTNVLETVGHADGVELRVADFMSVAEGRPGQPEAMPAGRFIRIVSCTEGSASFRLVCAGRVVHADKHEATTDDGWFMACSRALGAEAGADSVATHVHLAAGESVAFVIADAPVQGGPALAAGALHALGDTIHYWAWWSDRCRYKGEDFDARLREALELKLLCSEAGLVVDEPGSLGFVRAPCIQATRAAAAFLDLGYRGECVSLLAQVVEQAAQGADHERWSFDDAFLRTLEAYVLRYGTLGLPEGLRQVADASAPVLQCTKRMA</sequence>
<evidence type="ECO:0000313" key="2">
    <source>
        <dbReference type="Proteomes" id="UP000316093"/>
    </source>
</evidence>
<protein>
    <submittedName>
        <fullName evidence="1">Uncharacterized protein</fullName>
    </submittedName>
</protein>
<dbReference type="Proteomes" id="UP000316093">
    <property type="component" value="Chromosome"/>
</dbReference>
<proteinExistence type="predicted"/>